<dbReference type="InterPro" id="IPR020846">
    <property type="entry name" value="MFS_dom"/>
</dbReference>
<evidence type="ECO:0000256" key="2">
    <source>
        <dbReference type="ARBA" id="ARBA00022692"/>
    </source>
</evidence>
<dbReference type="PROSITE" id="PS50850">
    <property type="entry name" value="MFS"/>
    <property type="match status" value="1"/>
</dbReference>
<feature type="transmembrane region" description="Helical" evidence="6">
    <location>
        <begin position="386"/>
        <end position="407"/>
    </location>
</feature>
<dbReference type="Proteomes" id="UP000017052">
    <property type="component" value="Unassembled WGS sequence"/>
</dbReference>
<feature type="transmembrane region" description="Helical" evidence="6">
    <location>
        <begin position="157"/>
        <end position="178"/>
    </location>
</feature>
<dbReference type="SUPFAM" id="SSF103473">
    <property type="entry name" value="MFS general substrate transporter"/>
    <property type="match status" value="1"/>
</dbReference>
<keyword evidence="9" id="KW-1185">Reference proteome</keyword>
<feature type="transmembrane region" description="Helical" evidence="6">
    <location>
        <begin position="351"/>
        <end position="374"/>
    </location>
</feature>
<feature type="transmembrane region" description="Helical" evidence="6">
    <location>
        <begin position="327"/>
        <end position="345"/>
    </location>
</feature>
<dbReference type="InterPro" id="IPR036259">
    <property type="entry name" value="MFS_trans_sf"/>
</dbReference>
<keyword evidence="2 6" id="KW-0812">Transmembrane</keyword>
<dbReference type="RefSeq" id="WP_021798665.1">
    <property type="nucleotide sequence ID" value="NZ_ACVN02000295.1"/>
</dbReference>
<dbReference type="PANTHER" id="PTHR23508">
    <property type="entry name" value="CARBOXYLIC ACID TRANSPORTER PROTEIN HOMOLOG"/>
    <property type="match status" value="1"/>
</dbReference>
<feature type="transmembrane region" description="Helical" evidence="6">
    <location>
        <begin position="66"/>
        <end position="86"/>
    </location>
</feature>
<dbReference type="CDD" id="cd17316">
    <property type="entry name" value="MFS_SV2_like"/>
    <property type="match status" value="1"/>
</dbReference>
<evidence type="ECO:0000256" key="6">
    <source>
        <dbReference type="SAM" id="Phobius"/>
    </source>
</evidence>
<dbReference type="Pfam" id="PF07690">
    <property type="entry name" value="MFS_1"/>
    <property type="match status" value="1"/>
</dbReference>
<dbReference type="AlphaFoldDB" id="U2Q433"/>
<dbReference type="InterPro" id="IPR011701">
    <property type="entry name" value="MFS"/>
</dbReference>
<gene>
    <name evidence="8" type="ORF">HMPREF0682_1762</name>
</gene>
<accession>U2Q433</accession>
<dbReference type="EMBL" id="ACVN02000295">
    <property type="protein sequence ID" value="ERK50784.1"/>
    <property type="molecule type" value="Genomic_DNA"/>
</dbReference>
<evidence type="ECO:0000256" key="1">
    <source>
        <dbReference type="ARBA" id="ARBA00004651"/>
    </source>
</evidence>
<organism evidence="8 9">
    <name type="scientific">Propionibacterium acidifaciens F0233</name>
    <dbReference type="NCBI Taxonomy" id="553198"/>
    <lineage>
        <taxon>Bacteria</taxon>
        <taxon>Bacillati</taxon>
        <taxon>Actinomycetota</taxon>
        <taxon>Actinomycetes</taxon>
        <taxon>Propionibacteriales</taxon>
        <taxon>Propionibacteriaceae</taxon>
        <taxon>Propionibacterium</taxon>
    </lineage>
</organism>
<proteinExistence type="predicted"/>
<feature type="transmembrane region" description="Helical" evidence="6">
    <location>
        <begin position="184"/>
        <end position="201"/>
    </location>
</feature>
<name>U2Q433_9ACTN</name>
<feature type="transmembrane region" description="Helical" evidence="6">
    <location>
        <begin position="269"/>
        <end position="288"/>
    </location>
</feature>
<feature type="transmembrane region" description="Helical" evidence="6">
    <location>
        <begin position="124"/>
        <end position="145"/>
    </location>
</feature>
<feature type="transmembrane region" description="Helical" evidence="6">
    <location>
        <begin position="29"/>
        <end position="46"/>
    </location>
</feature>
<dbReference type="OrthoDB" id="8953821at2"/>
<dbReference type="GO" id="GO:0046943">
    <property type="term" value="F:carboxylic acid transmembrane transporter activity"/>
    <property type="evidence" value="ECO:0007669"/>
    <property type="project" value="TreeGrafter"/>
</dbReference>
<evidence type="ECO:0000256" key="4">
    <source>
        <dbReference type="ARBA" id="ARBA00023136"/>
    </source>
</evidence>
<dbReference type="GO" id="GO:0005886">
    <property type="term" value="C:plasma membrane"/>
    <property type="evidence" value="ECO:0007669"/>
    <property type="project" value="UniProtKB-SubCell"/>
</dbReference>
<evidence type="ECO:0000256" key="3">
    <source>
        <dbReference type="ARBA" id="ARBA00022989"/>
    </source>
</evidence>
<evidence type="ECO:0000313" key="9">
    <source>
        <dbReference type="Proteomes" id="UP000017052"/>
    </source>
</evidence>
<dbReference type="PANTHER" id="PTHR23508:SF10">
    <property type="entry name" value="CARBOXYLIC ACID TRANSPORTER PROTEIN HOMOLOG"/>
    <property type="match status" value="1"/>
</dbReference>
<feature type="domain" description="Major facilitator superfamily (MFS) profile" evidence="7">
    <location>
        <begin position="33"/>
        <end position="441"/>
    </location>
</feature>
<evidence type="ECO:0000313" key="8">
    <source>
        <dbReference type="EMBL" id="ERK50784.1"/>
    </source>
</evidence>
<keyword evidence="4 6" id="KW-0472">Membrane</keyword>
<feature type="region of interest" description="Disordered" evidence="5">
    <location>
        <begin position="1"/>
        <end position="21"/>
    </location>
</feature>
<feature type="transmembrane region" description="Helical" evidence="6">
    <location>
        <begin position="419"/>
        <end position="437"/>
    </location>
</feature>
<dbReference type="Gene3D" id="1.20.1250.20">
    <property type="entry name" value="MFS general substrate transporter like domains"/>
    <property type="match status" value="1"/>
</dbReference>
<protein>
    <submittedName>
        <fullName evidence="8">Transporter, major facilitator family protein</fullName>
    </submittedName>
</protein>
<feature type="transmembrane region" description="Helical" evidence="6">
    <location>
        <begin position="98"/>
        <end position="118"/>
    </location>
</feature>
<dbReference type="GeneID" id="95360319"/>
<feature type="transmembrane region" description="Helical" evidence="6">
    <location>
        <begin position="294"/>
        <end position="315"/>
    </location>
</feature>
<comment type="caution">
    <text evidence="8">The sequence shown here is derived from an EMBL/GenBank/DDBJ whole genome shotgun (WGS) entry which is preliminary data.</text>
</comment>
<evidence type="ECO:0000256" key="5">
    <source>
        <dbReference type="SAM" id="MobiDB-lite"/>
    </source>
</evidence>
<comment type="subcellular location">
    <subcellularLocation>
        <location evidence="1">Cell membrane</location>
        <topology evidence="1">Multi-pass membrane protein</topology>
    </subcellularLocation>
</comment>
<reference evidence="8" key="1">
    <citation type="submission" date="2013-08" db="EMBL/GenBank/DDBJ databases">
        <authorList>
            <person name="Durkin A.S."/>
            <person name="Haft D.R."/>
            <person name="McCorrison J."/>
            <person name="Torralba M."/>
            <person name="Gillis M."/>
            <person name="Haft D.H."/>
            <person name="Methe B."/>
            <person name="Sutton G."/>
            <person name="Nelson K.E."/>
        </authorList>
    </citation>
    <scope>NUCLEOTIDE SEQUENCE [LARGE SCALE GENOMIC DNA]</scope>
    <source>
        <strain evidence="8">F0233</strain>
    </source>
</reference>
<sequence length="451" mass="49424">MNAYDERPQGGLQAQGQEFPEDETTDRKYTIYLIIVALFGWALAAYDTNLFNLTIADITRDLNISSSSLGVMGMCVYASEFIIALYMGHVMDSRGRKFAWMLCLIVAGIFTGLTFFVQNFWSLVLIRAVASGFANAELAVSVTLVNEQVPAKRRGMLYSIVQSGYTVGVFMASGMYLIVSGLGWRAVFLFGVLPLVLVAIARSKVRESSRFLHIKALREAVKAGHQEEVARLRAERDVDVEALRKGQFTQLFSKVGGVRRTAVTMSVTWLLYGLSYVATNIYLAYWMVEVKGWTSAKVASLLLVGGAVGVLFYILGGVLGEKFGRKPVLVISACAIAPLALVILYTNSTSLLLVMIFLLYQATNGTWSGVGYTYQAEVYPTRVRAIGVSWMSAMLVGGFMLGSLVWALLTATVSLRTTWLIIAVVLGACQAISTFFLPSIRPGTELEEIAR</sequence>
<evidence type="ECO:0000259" key="7">
    <source>
        <dbReference type="PROSITE" id="PS50850"/>
    </source>
</evidence>
<keyword evidence="3 6" id="KW-1133">Transmembrane helix</keyword>